<name>A0A4U1JKF9_9BACT</name>
<evidence type="ECO:0000313" key="2">
    <source>
        <dbReference type="Proteomes" id="UP000309215"/>
    </source>
</evidence>
<dbReference type="EMBL" id="SSMQ01000001">
    <property type="protein sequence ID" value="TKD13115.1"/>
    <property type="molecule type" value="Genomic_DNA"/>
</dbReference>
<proteinExistence type="predicted"/>
<accession>A0A4U1JKF9</accession>
<keyword evidence="2" id="KW-1185">Reference proteome</keyword>
<sequence length="159" mass="17959">MRPDERFLRDTFREQLARLRALRVDLRTLGPRTTEAHAARLAEEFVEPDRSVAFRQALEGKGGPVDFEKWLRQDRLSPREARGCLAWLAAGAEALVCVRFDRRAGFPAVTLGVDTLDEAWASSWPGVYVHFAAGRALAVTVHYELFQCDLRVGMGSPYR</sequence>
<gene>
    <name evidence="1" type="ORF">E8A74_00740</name>
</gene>
<organism evidence="1 2">
    <name type="scientific">Polyangium fumosum</name>
    <dbReference type="NCBI Taxonomy" id="889272"/>
    <lineage>
        <taxon>Bacteria</taxon>
        <taxon>Pseudomonadati</taxon>
        <taxon>Myxococcota</taxon>
        <taxon>Polyangia</taxon>
        <taxon>Polyangiales</taxon>
        <taxon>Polyangiaceae</taxon>
        <taxon>Polyangium</taxon>
    </lineage>
</organism>
<reference evidence="1 2" key="1">
    <citation type="submission" date="2019-04" db="EMBL/GenBank/DDBJ databases">
        <authorList>
            <person name="Li Y."/>
            <person name="Wang J."/>
        </authorList>
    </citation>
    <scope>NUCLEOTIDE SEQUENCE [LARGE SCALE GENOMIC DNA]</scope>
    <source>
        <strain evidence="1 2">DSM 14668</strain>
    </source>
</reference>
<dbReference type="Proteomes" id="UP000309215">
    <property type="component" value="Unassembled WGS sequence"/>
</dbReference>
<dbReference type="RefSeq" id="WP_136926931.1">
    <property type="nucleotide sequence ID" value="NZ_SSMQ01000001.1"/>
</dbReference>
<comment type="caution">
    <text evidence="1">The sequence shown here is derived from an EMBL/GenBank/DDBJ whole genome shotgun (WGS) entry which is preliminary data.</text>
</comment>
<evidence type="ECO:0000313" key="1">
    <source>
        <dbReference type="EMBL" id="TKD13115.1"/>
    </source>
</evidence>
<protein>
    <submittedName>
        <fullName evidence="1">Uncharacterized protein</fullName>
    </submittedName>
</protein>
<dbReference type="AlphaFoldDB" id="A0A4U1JKF9"/>
<dbReference type="OrthoDB" id="5515639at2"/>